<proteinExistence type="predicted"/>
<dbReference type="GO" id="GO:0016740">
    <property type="term" value="F:transferase activity"/>
    <property type="evidence" value="ECO:0007669"/>
    <property type="project" value="UniProtKB-KW"/>
</dbReference>
<keyword evidence="3" id="KW-1185">Reference proteome</keyword>
<sequence>MPKHATGFAACYIAPEELTPELEDKAYETLQAKLTDAGFRLCNRGTLISSTKEDVAKVLSLPPISLKDEYVFIRKYWGTAWAMYAFLLRILSFHNWFKESSAFFATKHIKKVNLFADPVNYPLYESFDSKLITEQPLIAVIIPTLNRYQYLKDVLHDLEKQHYKNFEVIVVDQSDNFDEKFYQQFSLRIQLIRQQEKKLWTARNNAIKHTKAALLLFFDDDSRVEPDWITEHVKCIDFFNAEISAGVSLAVTGQKISDSYNYFRWATQFDSGNAMVKRSVFATTGLFDEQFNGMRMGDAEFGYRAYNHGFNSISNHKAPRVHLKVKEGGLREMGSWDGFRPTKWFAPKPVPSVLYLLKKYFSQSFYKNAVLLGIMLSNVSYKQKRSSNMLMLSVVLTVIKSPLLYMQYRRSLHIAKQMLHNNYQPELLNE</sequence>
<organism evidence="2 3">
    <name type="scientific">Panacibacter ginsenosidivorans</name>
    <dbReference type="NCBI Taxonomy" id="1813871"/>
    <lineage>
        <taxon>Bacteria</taxon>
        <taxon>Pseudomonadati</taxon>
        <taxon>Bacteroidota</taxon>
        <taxon>Chitinophagia</taxon>
        <taxon>Chitinophagales</taxon>
        <taxon>Chitinophagaceae</taxon>
        <taxon>Panacibacter</taxon>
    </lineage>
</organism>
<dbReference type="EMBL" id="CP042435">
    <property type="protein sequence ID" value="QEC69096.1"/>
    <property type="molecule type" value="Genomic_DNA"/>
</dbReference>
<protein>
    <submittedName>
        <fullName evidence="2">Glycosyltransferase family 2 protein</fullName>
    </submittedName>
</protein>
<dbReference type="Gene3D" id="3.90.550.10">
    <property type="entry name" value="Spore Coat Polysaccharide Biosynthesis Protein SpsA, Chain A"/>
    <property type="match status" value="1"/>
</dbReference>
<gene>
    <name evidence="2" type="ORF">FRZ67_17910</name>
</gene>
<dbReference type="AlphaFoldDB" id="A0A5B8VF07"/>
<dbReference type="InterPro" id="IPR029044">
    <property type="entry name" value="Nucleotide-diphossugar_trans"/>
</dbReference>
<dbReference type="SUPFAM" id="SSF53448">
    <property type="entry name" value="Nucleotide-diphospho-sugar transferases"/>
    <property type="match status" value="1"/>
</dbReference>
<dbReference type="PANTHER" id="PTHR43685:SF3">
    <property type="entry name" value="SLR2126 PROTEIN"/>
    <property type="match status" value="1"/>
</dbReference>
<evidence type="ECO:0000259" key="1">
    <source>
        <dbReference type="Pfam" id="PF00535"/>
    </source>
</evidence>
<dbReference type="Pfam" id="PF00535">
    <property type="entry name" value="Glycos_transf_2"/>
    <property type="match status" value="1"/>
</dbReference>
<dbReference type="OrthoDB" id="9801954at2"/>
<dbReference type="InterPro" id="IPR001173">
    <property type="entry name" value="Glyco_trans_2-like"/>
</dbReference>
<dbReference type="Proteomes" id="UP000321533">
    <property type="component" value="Chromosome"/>
</dbReference>
<dbReference type="PANTHER" id="PTHR43685">
    <property type="entry name" value="GLYCOSYLTRANSFERASE"/>
    <property type="match status" value="1"/>
</dbReference>
<reference evidence="2 3" key="1">
    <citation type="journal article" date="2016" name="Int. J. Syst. Evol. Microbiol.">
        <title>Panacibacter ginsenosidivorans gen. nov., sp. nov., with ginsenoside converting activity isolated from soil of a ginseng field.</title>
        <authorList>
            <person name="Siddiqi M.Z."/>
            <person name="Muhammad Shafi S."/>
            <person name="Choi K.D."/>
            <person name="Im W.T."/>
        </authorList>
    </citation>
    <scope>NUCLEOTIDE SEQUENCE [LARGE SCALE GENOMIC DNA]</scope>
    <source>
        <strain evidence="2 3">Gsoil1550</strain>
    </source>
</reference>
<dbReference type="InterPro" id="IPR050834">
    <property type="entry name" value="Glycosyltransf_2"/>
</dbReference>
<name>A0A5B8VF07_9BACT</name>
<accession>A0A5B8VF07</accession>
<dbReference type="CDD" id="cd00761">
    <property type="entry name" value="Glyco_tranf_GTA_type"/>
    <property type="match status" value="1"/>
</dbReference>
<feature type="domain" description="Glycosyltransferase 2-like" evidence="1">
    <location>
        <begin position="140"/>
        <end position="263"/>
    </location>
</feature>
<dbReference type="KEGG" id="pgin:FRZ67_17910"/>
<keyword evidence="2" id="KW-0808">Transferase</keyword>
<dbReference type="RefSeq" id="WP_147191807.1">
    <property type="nucleotide sequence ID" value="NZ_CP042435.1"/>
</dbReference>
<evidence type="ECO:0000313" key="3">
    <source>
        <dbReference type="Proteomes" id="UP000321533"/>
    </source>
</evidence>
<evidence type="ECO:0000313" key="2">
    <source>
        <dbReference type="EMBL" id="QEC69096.1"/>
    </source>
</evidence>